<evidence type="ECO:0000313" key="2">
    <source>
        <dbReference type="Proteomes" id="UP001157440"/>
    </source>
</evidence>
<dbReference type="Proteomes" id="UP001157440">
    <property type="component" value="Unassembled WGS sequence"/>
</dbReference>
<gene>
    <name evidence="1" type="ORF">GCM10007890_41710</name>
</gene>
<reference evidence="2" key="1">
    <citation type="journal article" date="2019" name="Int. J. Syst. Evol. Microbiol.">
        <title>The Global Catalogue of Microorganisms (GCM) 10K type strain sequencing project: providing services to taxonomists for standard genome sequencing and annotation.</title>
        <authorList>
            <consortium name="The Broad Institute Genomics Platform"/>
            <consortium name="The Broad Institute Genome Sequencing Center for Infectious Disease"/>
            <person name="Wu L."/>
            <person name="Ma J."/>
        </authorList>
    </citation>
    <scope>NUCLEOTIDE SEQUENCE [LARGE SCALE GENOMIC DNA]</scope>
    <source>
        <strain evidence="2">NBRC 103632</strain>
    </source>
</reference>
<organism evidence="1 2">
    <name type="scientific">Methylobacterium tardum</name>
    <dbReference type="NCBI Taxonomy" id="374432"/>
    <lineage>
        <taxon>Bacteria</taxon>
        <taxon>Pseudomonadati</taxon>
        <taxon>Pseudomonadota</taxon>
        <taxon>Alphaproteobacteria</taxon>
        <taxon>Hyphomicrobiales</taxon>
        <taxon>Methylobacteriaceae</taxon>
        <taxon>Methylobacterium</taxon>
    </lineage>
</organism>
<dbReference type="EMBL" id="BSPL01000020">
    <property type="protein sequence ID" value="GLS72158.1"/>
    <property type="molecule type" value="Genomic_DNA"/>
</dbReference>
<protein>
    <submittedName>
        <fullName evidence="1">Uncharacterized protein</fullName>
    </submittedName>
</protein>
<evidence type="ECO:0000313" key="1">
    <source>
        <dbReference type="EMBL" id="GLS72158.1"/>
    </source>
</evidence>
<accession>A0AA37TJ35</accession>
<dbReference type="AlphaFoldDB" id="A0AA37TJ35"/>
<comment type="caution">
    <text evidence="1">The sequence shown here is derived from an EMBL/GenBank/DDBJ whole genome shotgun (WGS) entry which is preliminary data.</text>
</comment>
<proteinExistence type="predicted"/>
<keyword evidence="2" id="KW-1185">Reference proteome</keyword>
<dbReference type="RefSeq" id="WP_238198706.1">
    <property type="nucleotide sequence ID" value="NZ_BPQZ01000026.1"/>
</dbReference>
<sequence length="102" mass="11139">MENSVAESEWLPDEVQEANGVAFLLASAAYLTLSDAYLRLEGSKGLKLMDEIERSLTEALRRFVTETPHGVARPDIILIAARKLRALLEAGREVPAGACTLQ</sequence>
<name>A0AA37TJ35_9HYPH</name>